<feature type="compositionally biased region" description="Polar residues" evidence="12">
    <location>
        <begin position="196"/>
        <end position="206"/>
    </location>
</feature>
<dbReference type="InterPro" id="IPR001214">
    <property type="entry name" value="SET_dom"/>
</dbReference>
<evidence type="ECO:0000256" key="9">
    <source>
        <dbReference type="ARBA" id="ARBA00030093"/>
    </source>
</evidence>
<keyword evidence="16" id="KW-1185">Reference proteome</keyword>
<protein>
    <recommendedName>
        <fullName evidence="3">Histone-lysine N-methyltransferase, H3 lysine-4 specific</fullName>
        <ecNumber evidence="2">2.1.1.354</ecNumber>
    </recommendedName>
    <alternativeName>
        <fullName evidence="9">SET domain-containing protein 1</fullName>
    </alternativeName>
</protein>
<feature type="compositionally biased region" description="Basic and acidic residues" evidence="12">
    <location>
        <begin position="38"/>
        <end position="56"/>
    </location>
</feature>
<dbReference type="InterPro" id="IPR035979">
    <property type="entry name" value="RBD_domain_sf"/>
</dbReference>
<dbReference type="Pfam" id="PF11764">
    <property type="entry name" value="N-SET"/>
    <property type="match status" value="1"/>
</dbReference>
<evidence type="ECO:0000313" key="16">
    <source>
        <dbReference type="Proteomes" id="UP000777482"/>
    </source>
</evidence>
<feature type="compositionally biased region" description="Basic residues" evidence="12">
    <location>
        <begin position="1083"/>
        <end position="1101"/>
    </location>
</feature>
<dbReference type="SUPFAM" id="SSF81995">
    <property type="entry name" value="beta-sandwich domain of Sec23/24"/>
    <property type="match status" value="1"/>
</dbReference>
<accession>A0A9P6VT28</accession>
<feature type="compositionally biased region" description="Pro residues" evidence="12">
    <location>
        <begin position="509"/>
        <end position="536"/>
    </location>
</feature>
<dbReference type="PROSITE" id="PS50102">
    <property type="entry name" value="RRM"/>
    <property type="match status" value="1"/>
</dbReference>
<feature type="compositionally biased region" description="Basic residues" evidence="12">
    <location>
        <begin position="103"/>
        <end position="127"/>
    </location>
</feature>
<evidence type="ECO:0000256" key="12">
    <source>
        <dbReference type="SAM" id="MobiDB-lite"/>
    </source>
</evidence>
<organism evidence="15 16">
    <name type="scientific">Rhodotorula mucilaginosa</name>
    <name type="common">Yeast</name>
    <name type="synonym">Rhodotorula rubra</name>
    <dbReference type="NCBI Taxonomy" id="5537"/>
    <lineage>
        <taxon>Eukaryota</taxon>
        <taxon>Fungi</taxon>
        <taxon>Dikarya</taxon>
        <taxon>Basidiomycota</taxon>
        <taxon>Pucciniomycotina</taxon>
        <taxon>Microbotryomycetes</taxon>
        <taxon>Sporidiobolales</taxon>
        <taxon>Sporidiobolaceae</taxon>
        <taxon>Rhodotorula</taxon>
    </lineage>
</organism>
<feature type="compositionally biased region" description="Basic and acidic residues" evidence="12">
    <location>
        <begin position="702"/>
        <end position="726"/>
    </location>
</feature>
<feature type="region of interest" description="Disordered" evidence="12">
    <location>
        <begin position="971"/>
        <end position="1153"/>
    </location>
</feature>
<feature type="compositionally biased region" description="Basic and acidic residues" evidence="12">
    <location>
        <begin position="615"/>
        <end position="625"/>
    </location>
</feature>
<feature type="compositionally biased region" description="Gly residues" evidence="12">
    <location>
        <begin position="15"/>
        <end position="25"/>
    </location>
</feature>
<dbReference type="SUPFAM" id="SSF54928">
    <property type="entry name" value="RNA-binding domain, RBD"/>
    <property type="match status" value="1"/>
</dbReference>
<gene>
    <name evidence="15" type="primary">SET1</name>
    <name evidence="15" type="ORF">C6P46_002003</name>
</gene>
<evidence type="ECO:0000256" key="2">
    <source>
        <dbReference type="ARBA" id="ARBA00012182"/>
    </source>
</evidence>
<dbReference type="Gene3D" id="2.170.270.10">
    <property type="entry name" value="SET domain"/>
    <property type="match status" value="1"/>
</dbReference>
<feature type="compositionally biased region" description="Basic and acidic residues" evidence="12">
    <location>
        <begin position="145"/>
        <end position="169"/>
    </location>
</feature>
<feature type="compositionally biased region" description="Low complexity" evidence="12">
    <location>
        <begin position="664"/>
        <end position="675"/>
    </location>
</feature>
<comment type="catalytic activity">
    <reaction evidence="10">
        <text>L-lysyl(4)-[histone H3] + 3 S-adenosyl-L-methionine = N(6),N(6),N(6)-trimethyl-L-lysyl(4)-[histone H3] + 3 S-adenosyl-L-homocysteine + 3 H(+)</text>
        <dbReference type="Rhea" id="RHEA:60260"/>
        <dbReference type="Rhea" id="RHEA-COMP:15537"/>
        <dbReference type="Rhea" id="RHEA-COMP:15547"/>
        <dbReference type="ChEBI" id="CHEBI:15378"/>
        <dbReference type="ChEBI" id="CHEBI:29969"/>
        <dbReference type="ChEBI" id="CHEBI:57856"/>
        <dbReference type="ChEBI" id="CHEBI:59789"/>
        <dbReference type="ChEBI" id="CHEBI:61961"/>
        <dbReference type="EC" id="2.1.1.354"/>
    </reaction>
</comment>
<feature type="region of interest" description="Disordered" evidence="12">
    <location>
        <begin position="1211"/>
        <end position="1234"/>
    </location>
</feature>
<keyword evidence="5" id="KW-0808">Transferase</keyword>
<feature type="domain" description="SET" evidence="14">
    <location>
        <begin position="1315"/>
        <end position="1432"/>
    </location>
</feature>
<dbReference type="EMBL" id="PUHQ01000163">
    <property type="protein sequence ID" value="KAG0654067.1"/>
    <property type="molecule type" value="Genomic_DNA"/>
</dbReference>
<dbReference type="CDD" id="cd00590">
    <property type="entry name" value="RRM_SF"/>
    <property type="match status" value="1"/>
</dbReference>
<dbReference type="Pfam" id="PF00076">
    <property type="entry name" value="RRM_1"/>
    <property type="match status" value="1"/>
</dbReference>
<feature type="compositionally biased region" description="Basic and acidic residues" evidence="12">
    <location>
        <begin position="981"/>
        <end position="991"/>
    </location>
</feature>
<dbReference type="GO" id="GO:0032259">
    <property type="term" value="P:methylation"/>
    <property type="evidence" value="ECO:0007669"/>
    <property type="project" value="UniProtKB-KW"/>
</dbReference>
<dbReference type="InterPro" id="IPR024657">
    <property type="entry name" value="COMPASS_Set1_N-SET"/>
</dbReference>
<dbReference type="PRINTS" id="PR01217">
    <property type="entry name" value="PRICHEXTENSN"/>
</dbReference>
<dbReference type="SMART" id="SM00317">
    <property type="entry name" value="SET"/>
    <property type="match status" value="1"/>
</dbReference>
<feature type="domain" description="RRM" evidence="13">
    <location>
        <begin position="353"/>
        <end position="403"/>
    </location>
</feature>
<comment type="caution">
    <text evidence="15">The sequence shown here is derived from an EMBL/GenBank/DDBJ whole genome shotgun (WGS) entry which is preliminary data.</text>
</comment>
<dbReference type="InterPro" id="IPR012677">
    <property type="entry name" value="Nucleotide-bd_a/b_plait_sf"/>
</dbReference>
<dbReference type="Gene3D" id="3.30.70.330">
    <property type="match status" value="1"/>
</dbReference>
<evidence type="ECO:0000256" key="8">
    <source>
        <dbReference type="ARBA" id="ARBA00023242"/>
    </source>
</evidence>
<evidence type="ECO:0000256" key="5">
    <source>
        <dbReference type="ARBA" id="ARBA00022679"/>
    </source>
</evidence>
<feature type="compositionally biased region" description="Low complexity" evidence="12">
    <location>
        <begin position="233"/>
        <end position="248"/>
    </location>
</feature>
<feature type="compositionally biased region" description="Acidic residues" evidence="12">
    <location>
        <begin position="1068"/>
        <end position="1077"/>
    </location>
</feature>
<keyword evidence="6" id="KW-0949">S-adenosyl-L-methionine</keyword>
<feature type="region of interest" description="Disordered" evidence="12">
    <location>
        <begin position="1"/>
        <end position="262"/>
    </location>
</feature>
<feature type="compositionally biased region" description="Polar residues" evidence="12">
    <location>
        <begin position="1137"/>
        <end position="1151"/>
    </location>
</feature>
<dbReference type="Gene3D" id="3.50.50.60">
    <property type="entry name" value="FAD/NAD(P)-binding domain"/>
    <property type="match status" value="1"/>
</dbReference>
<sequence>MPRDDDGDRDSSRPRGGGGGGGARGGSSPRSRGSPSPDRYRSSGRAHDDRARRYSDSRGGGGGGSSPGRDAYYDRYHDRDRPGPSRRLRYDDDEDDDDYYYSSRRKRSPSPRYRRRSPSPSRHRTSSRRSPTPPPRSSHHASLKPRSDETYSDHKYSNRSPEARDRRDLPPSGSSSISRDGGGRSTVARDKDARGASSSSTTRPRQSISIALPSAASSSSASTAARRPLEAFSGSTSSSSSRPKAPVKPTAPPPAADKVPPFFYKPLKSKDYKVEYDPALDSNPIKKGKAVEYRYDGQGLPDDAGSKDPRGARSNLEQHLAAAKRHLHVKRVNVITYNWDKNSIGPAPPIPPCAILVTDFPSTTSGDALHAHFRSFGRIEQVELKRDPKTGGSLGICWIKFKDDVPRDFEPDRPTREKYEAKRKASQAQDGAVVAKDAVARGKGAKIGMAMLRSDKGVQVVLDAEGKLCKAAVDAELLRLYPPPPPKPKQEPTNPTSASTPRASTSTRAPPPPPSDAPPPPPPSLPPPPPPPPPPSQAGGRYPLPAPPTAPTARREPFPDKSSATRYAPPAGLPASLPARPSFIPSSGPVTTSNSTSTSTPPPMTPSHPNSSRTARRETPPELRIVRPSMPIPPLPSAQLPSRPDRRRDMAAPAPLAQPKLGRRPGAPGARSGYGRSDEMSNAIAQAVEAAKRRLQSGQARPESREDESRSSSRAPGRRDDAKMDVSSDDEGGKSGSDTGSEDEGDARNTLHYDYALGKPQIRRVLPPGVAPVGAIAWQVSKKILLEKLRSNGHPYLLIEKRPFQEDRPTRTGPQAAPSNDDLQRYFGKYGIDRTFADADGWYITFRSEEAAGDAKSALEGRRFAGAPLKLKLCSTPEETPATPTAPASPPKKLSRGRAPEPGSRLEAIVKKLAQPPSAPAVKKQSGWTDAELLDEAKDIVIADLLDAFQSDIIARLVRGKVQEHLARWEQGGMQSSSSNEHAEDQEHVKAEGPAAAKSISSLSFAKRRPAEVSRNGQARRKPPTVRRLASETPSETPSGGHAESDSDTHANSRTSSSKPKAPRLPMEEGDSDDDDQAERRVKERPKKPASKPKKAPKKTKVHLDYTSSEDETPVPSAKIGLVSVKEEPSPADELPSTETNGVHSVVNGTNDDMEVEAAEEVTTLAREDRSPSLHALPSPKKATKVARIAEDEEDLFYLKLALQRLQVGKELNPTPPASDDEQDPPPKHASGSARTEGFYAITVEEKMANRPASNKAKSTQNGAAANAAAASSVAVSRLARANTRGLVRGMELHKKVTATDTDVLKFNQLKTRKKQLTFARSGIEGYGLFALEHIPVGDMVIEYVGELIRQTVADRREKAYERSGIGSSYLFRVDEDLVVDATKKGNLGRLINHCCAPNCTARIITINGVKKIVIYAKSNIEPGEEVTYDYHFPIEEDNKIPCLCGLPNARRGDGVATLVSGGFSVSRQEAGRRPLKVLLPELREKYSIWSRGRFGSYRYEVANQDHSFCIGVEAVDNILFGSPELTLEYPDVVNSRRNTERRL</sequence>
<dbReference type="PANTHER" id="PTHR45814">
    <property type="entry name" value="HISTONE-LYSINE N-METHYLTRANSFERASE SETD1"/>
    <property type="match status" value="1"/>
</dbReference>
<feature type="region of interest" description="Disordered" evidence="12">
    <location>
        <begin position="407"/>
        <end position="433"/>
    </location>
</feature>
<feature type="compositionally biased region" description="Low complexity" evidence="12">
    <location>
        <begin position="26"/>
        <end position="37"/>
    </location>
</feature>
<feature type="region of interest" description="Disordered" evidence="12">
    <location>
        <begin position="874"/>
        <end position="902"/>
    </location>
</feature>
<dbReference type="Pfam" id="PF00856">
    <property type="entry name" value="SET"/>
    <property type="match status" value="1"/>
</dbReference>
<evidence type="ECO:0000256" key="11">
    <source>
        <dbReference type="PROSITE-ProRule" id="PRU00176"/>
    </source>
</evidence>
<dbReference type="GO" id="GO:0048188">
    <property type="term" value="C:Set1C/COMPASS complex"/>
    <property type="evidence" value="ECO:0007669"/>
    <property type="project" value="TreeGrafter"/>
</dbReference>
<evidence type="ECO:0000256" key="7">
    <source>
        <dbReference type="ARBA" id="ARBA00022853"/>
    </source>
</evidence>
<evidence type="ECO:0000256" key="4">
    <source>
        <dbReference type="ARBA" id="ARBA00022603"/>
    </source>
</evidence>
<dbReference type="OrthoDB" id="308383at2759"/>
<feature type="compositionally biased region" description="Basic and acidic residues" evidence="12">
    <location>
        <begin position="407"/>
        <end position="423"/>
    </location>
</feature>
<proteinExistence type="predicted"/>
<keyword evidence="7" id="KW-0156">Chromatin regulator</keyword>
<evidence type="ECO:0000259" key="14">
    <source>
        <dbReference type="PROSITE" id="PS50280"/>
    </source>
</evidence>
<keyword evidence="8" id="KW-0539">Nucleus</keyword>
<reference evidence="15 16" key="1">
    <citation type="submission" date="2020-11" db="EMBL/GenBank/DDBJ databases">
        <title>Kefir isolates.</title>
        <authorList>
            <person name="Marcisauskas S."/>
            <person name="Kim Y."/>
            <person name="Blasche S."/>
        </authorList>
    </citation>
    <scope>NUCLEOTIDE SEQUENCE [LARGE SCALE GENOMIC DNA]</scope>
    <source>
        <strain evidence="15 16">KR</strain>
    </source>
</reference>
<dbReference type="GO" id="GO:0140999">
    <property type="term" value="F:histone H3K4 trimethyltransferase activity"/>
    <property type="evidence" value="ECO:0007669"/>
    <property type="project" value="UniProtKB-EC"/>
</dbReference>
<dbReference type="InterPro" id="IPR036188">
    <property type="entry name" value="FAD/NAD-bd_sf"/>
</dbReference>
<dbReference type="PROSITE" id="PS50280">
    <property type="entry name" value="SET"/>
    <property type="match status" value="1"/>
</dbReference>
<dbReference type="SMART" id="SM01291">
    <property type="entry name" value="N-SET"/>
    <property type="match status" value="1"/>
</dbReference>
<feature type="compositionally biased region" description="Basic and acidic residues" evidence="12">
    <location>
        <begin position="71"/>
        <end position="83"/>
    </location>
</feature>
<evidence type="ECO:0000256" key="3">
    <source>
        <dbReference type="ARBA" id="ARBA00015839"/>
    </source>
</evidence>
<keyword evidence="11" id="KW-0694">RNA-binding</keyword>
<dbReference type="PANTHER" id="PTHR45814:SF2">
    <property type="entry name" value="HISTONE-LYSINE N-METHYLTRANSFERASE SETD1"/>
    <property type="match status" value="1"/>
</dbReference>
<feature type="compositionally biased region" description="Low complexity" evidence="12">
    <location>
        <begin position="875"/>
        <end position="886"/>
    </location>
</feature>
<feature type="compositionally biased region" description="Basic and acidic residues" evidence="12">
    <location>
        <begin position="1"/>
        <end position="13"/>
    </location>
</feature>
<evidence type="ECO:0000256" key="6">
    <source>
        <dbReference type="ARBA" id="ARBA00022691"/>
    </source>
</evidence>
<dbReference type="GO" id="GO:0003723">
    <property type="term" value="F:RNA binding"/>
    <property type="evidence" value="ECO:0007669"/>
    <property type="project" value="UniProtKB-UniRule"/>
</dbReference>
<dbReference type="SUPFAM" id="SSF82199">
    <property type="entry name" value="SET domain"/>
    <property type="match status" value="1"/>
</dbReference>
<dbReference type="InterPro" id="IPR044570">
    <property type="entry name" value="Set1-like"/>
</dbReference>
<evidence type="ECO:0000256" key="10">
    <source>
        <dbReference type="ARBA" id="ARBA00047571"/>
    </source>
</evidence>
<comment type="subcellular location">
    <subcellularLocation>
        <location evidence="1">Nucleus</location>
    </subcellularLocation>
</comment>
<dbReference type="Proteomes" id="UP000777482">
    <property type="component" value="Unassembled WGS sequence"/>
</dbReference>
<dbReference type="InterPro" id="IPR046341">
    <property type="entry name" value="SET_dom_sf"/>
</dbReference>
<feature type="compositionally biased region" description="Low complexity" evidence="12">
    <location>
        <begin position="568"/>
        <end position="599"/>
    </location>
</feature>
<name>A0A9P6VT28_RHOMI</name>
<feature type="compositionally biased region" description="Low complexity" evidence="12">
    <location>
        <begin position="207"/>
        <end position="226"/>
    </location>
</feature>
<evidence type="ECO:0000259" key="13">
    <source>
        <dbReference type="PROSITE" id="PS50102"/>
    </source>
</evidence>
<evidence type="ECO:0000256" key="1">
    <source>
        <dbReference type="ARBA" id="ARBA00004123"/>
    </source>
</evidence>
<keyword evidence="4 15" id="KW-0489">Methyltransferase</keyword>
<feature type="compositionally biased region" description="Low complexity" evidence="12">
    <location>
        <begin position="492"/>
        <end position="508"/>
    </location>
</feature>
<dbReference type="EC" id="2.1.1.354" evidence="2"/>
<feature type="region of interest" description="Disordered" evidence="12">
    <location>
        <begin position="479"/>
        <end position="752"/>
    </location>
</feature>
<evidence type="ECO:0000313" key="15">
    <source>
        <dbReference type="EMBL" id="KAG0654067.1"/>
    </source>
</evidence>
<dbReference type="InterPro" id="IPR000504">
    <property type="entry name" value="RRM_dom"/>
</dbReference>